<keyword evidence="1" id="KW-1133">Transmembrane helix</keyword>
<organism evidence="2 3">
    <name type="scientific">Isoptericola halotolerans</name>
    <dbReference type="NCBI Taxonomy" id="300560"/>
    <lineage>
        <taxon>Bacteria</taxon>
        <taxon>Bacillati</taxon>
        <taxon>Actinomycetota</taxon>
        <taxon>Actinomycetes</taxon>
        <taxon>Micrococcales</taxon>
        <taxon>Promicromonosporaceae</taxon>
        <taxon>Isoptericola</taxon>
    </lineage>
</organism>
<dbReference type="Proteomes" id="UP000757540">
    <property type="component" value="Unassembled WGS sequence"/>
</dbReference>
<reference evidence="2 3" key="1">
    <citation type="submission" date="2020-05" db="EMBL/GenBank/DDBJ databases">
        <title>Genomic Encyclopedia of Type Strains, Phase III (KMG-III): the genomes of soil and plant-associated and newly described type strains.</title>
        <authorList>
            <person name="Whitman W."/>
        </authorList>
    </citation>
    <scope>NUCLEOTIDE SEQUENCE [LARGE SCALE GENOMIC DNA]</scope>
    <source>
        <strain evidence="2 3">KCTC 19046</strain>
    </source>
</reference>
<keyword evidence="1" id="KW-0812">Transmembrane</keyword>
<comment type="caution">
    <text evidence="2">The sequence shown here is derived from an EMBL/GenBank/DDBJ whole genome shotgun (WGS) entry which is preliminary data.</text>
</comment>
<evidence type="ECO:0000256" key="1">
    <source>
        <dbReference type="SAM" id="Phobius"/>
    </source>
</evidence>
<proteinExistence type="predicted"/>
<keyword evidence="3" id="KW-1185">Reference proteome</keyword>
<protein>
    <recommendedName>
        <fullName evidence="4">DUF4190 domain-containing protein</fullName>
    </recommendedName>
</protein>
<gene>
    <name evidence="2" type="ORF">HDG69_000608</name>
</gene>
<evidence type="ECO:0000313" key="3">
    <source>
        <dbReference type="Proteomes" id="UP000757540"/>
    </source>
</evidence>
<sequence length="93" mass="9021">MDDGDTSGPGVPRSAEWSVALGVAGLACAVVPVVGDWVAAPLALASIGLGSFAIHVAERDARPGTARGLVGAMTGVVTLGVVLFSLAASIGHG</sequence>
<dbReference type="RefSeq" id="WP_171782293.1">
    <property type="nucleotide sequence ID" value="NZ_BAAAML010000002.1"/>
</dbReference>
<feature type="transmembrane region" description="Helical" evidence="1">
    <location>
        <begin position="69"/>
        <end position="90"/>
    </location>
</feature>
<keyword evidence="1" id="KW-0472">Membrane</keyword>
<name>A0ABX1ZZK6_9MICO</name>
<dbReference type="EMBL" id="JABEZU010000001">
    <property type="protein sequence ID" value="NOV96055.1"/>
    <property type="molecule type" value="Genomic_DNA"/>
</dbReference>
<accession>A0ABX1ZZK6</accession>
<feature type="transmembrane region" description="Helical" evidence="1">
    <location>
        <begin position="37"/>
        <end position="57"/>
    </location>
</feature>
<evidence type="ECO:0008006" key="4">
    <source>
        <dbReference type="Google" id="ProtNLM"/>
    </source>
</evidence>
<evidence type="ECO:0000313" key="2">
    <source>
        <dbReference type="EMBL" id="NOV96055.1"/>
    </source>
</evidence>